<dbReference type="GO" id="GO:0005516">
    <property type="term" value="F:calmodulin binding"/>
    <property type="evidence" value="ECO:0007669"/>
    <property type="project" value="UniProtKB-KW"/>
</dbReference>
<dbReference type="Pfam" id="PF00612">
    <property type="entry name" value="IQ"/>
    <property type="match status" value="1"/>
</dbReference>
<evidence type="ECO:0000313" key="3">
    <source>
        <dbReference type="EMBL" id="PNS98755.1"/>
    </source>
</evidence>
<dbReference type="SMART" id="SM00015">
    <property type="entry name" value="IQ"/>
    <property type="match status" value="1"/>
</dbReference>
<dbReference type="InterPro" id="IPR000048">
    <property type="entry name" value="IQ_motif_EF-hand-BS"/>
</dbReference>
<keyword evidence="1" id="KW-0112">Calmodulin-binding</keyword>
<evidence type="ECO:0000313" key="4">
    <source>
        <dbReference type="Proteomes" id="UP000006729"/>
    </source>
</evidence>
<protein>
    <submittedName>
        <fullName evidence="3">Uncharacterized protein</fullName>
    </submittedName>
</protein>
<dbReference type="InParanoid" id="A0A2K1XD97"/>
<organism evidence="3 4">
    <name type="scientific">Populus trichocarpa</name>
    <name type="common">Western balsam poplar</name>
    <name type="synonym">Populus balsamifera subsp. trichocarpa</name>
    <dbReference type="NCBI Taxonomy" id="3694"/>
    <lineage>
        <taxon>Eukaryota</taxon>
        <taxon>Viridiplantae</taxon>
        <taxon>Streptophyta</taxon>
        <taxon>Embryophyta</taxon>
        <taxon>Tracheophyta</taxon>
        <taxon>Spermatophyta</taxon>
        <taxon>Magnoliopsida</taxon>
        <taxon>eudicotyledons</taxon>
        <taxon>Gunneridae</taxon>
        <taxon>Pentapetalae</taxon>
        <taxon>rosids</taxon>
        <taxon>fabids</taxon>
        <taxon>Malpighiales</taxon>
        <taxon>Salicaceae</taxon>
        <taxon>Saliceae</taxon>
        <taxon>Populus</taxon>
    </lineage>
</organism>
<name>A0A2K1XD97_POPTR</name>
<evidence type="ECO:0000256" key="1">
    <source>
        <dbReference type="ARBA" id="ARBA00022860"/>
    </source>
</evidence>
<accession>A0A2K1XD97</accession>
<dbReference type="Gene3D" id="1.20.5.190">
    <property type="match status" value="1"/>
</dbReference>
<keyword evidence="4" id="KW-1185">Reference proteome</keyword>
<dbReference type="Proteomes" id="UP000006729">
    <property type="component" value="Chromosome 16"/>
</dbReference>
<dbReference type="PROSITE" id="PS50096">
    <property type="entry name" value="IQ"/>
    <property type="match status" value="1"/>
</dbReference>
<sequence length="75" mass="8771">MATVNAQQASEREEKIRCNDDIRNRTAATFIQSCWRRLLARKELQRLQKEAKELSIQLVGDSRTNHLEDRGNDMI</sequence>
<feature type="coiled-coil region" evidence="2">
    <location>
        <begin position="37"/>
        <end position="64"/>
    </location>
</feature>
<gene>
    <name evidence="3" type="ORF">POPTR_016G094500</name>
</gene>
<reference evidence="3 4" key="1">
    <citation type="journal article" date="2006" name="Science">
        <title>The genome of black cottonwood, Populus trichocarpa (Torr. &amp; Gray).</title>
        <authorList>
            <person name="Tuskan G.A."/>
            <person name="Difazio S."/>
            <person name="Jansson S."/>
            <person name="Bohlmann J."/>
            <person name="Grigoriev I."/>
            <person name="Hellsten U."/>
            <person name="Putnam N."/>
            <person name="Ralph S."/>
            <person name="Rombauts S."/>
            <person name="Salamov A."/>
            <person name="Schein J."/>
            <person name="Sterck L."/>
            <person name="Aerts A."/>
            <person name="Bhalerao R.R."/>
            <person name="Bhalerao R.P."/>
            <person name="Blaudez D."/>
            <person name="Boerjan W."/>
            <person name="Brun A."/>
            <person name="Brunner A."/>
            <person name="Busov V."/>
            <person name="Campbell M."/>
            <person name="Carlson J."/>
            <person name="Chalot M."/>
            <person name="Chapman J."/>
            <person name="Chen G.L."/>
            <person name="Cooper D."/>
            <person name="Coutinho P.M."/>
            <person name="Couturier J."/>
            <person name="Covert S."/>
            <person name="Cronk Q."/>
            <person name="Cunningham R."/>
            <person name="Davis J."/>
            <person name="Degroeve S."/>
            <person name="Dejardin A."/>
            <person name="Depamphilis C."/>
            <person name="Detter J."/>
            <person name="Dirks B."/>
            <person name="Dubchak I."/>
            <person name="Duplessis S."/>
            <person name="Ehlting J."/>
            <person name="Ellis B."/>
            <person name="Gendler K."/>
            <person name="Goodstein D."/>
            <person name="Gribskov M."/>
            <person name="Grimwood J."/>
            <person name="Groover A."/>
            <person name="Gunter L."/>
            <person name="Hamberger B."/>
            <person name="Heinze B."/>
            <person name="Helariutta Y."/>
            <person name="Henrissat B."/>
            <person name="Holligan D."/>
            <person name="Holt R."/>
            <person name="Huang W."/>
            <person name="Islam-Faridi N."/>
            <person name="Jones S."/>
            <person name="Jones-Rhoades M."/>
            <person name="Jorgensen R."/>
            <person name="Joshi C."/>
            <person name="Kangasjarvi J."/>
            <person name="Karlsson J."/>
            <person name="Kelleher C."/>
            <person name="Kirkpatrick R."/>
            <person name="Kirst M."/>
            <person name="Kohler A."/>
            <person name="Kalluri U."/>
            <person name="Larimer F."/>
            <person name="Leebens-Mack J."/>
            <person name="Leple J.C."/>
            <person name="Locascio P."/>
            <person name="Lou Y."/>
            <person name="Lucas S."/>
            <person name="Martin F."/>
            <person name="Montanini B."/>
            <person name="Napoli C."/>
            <person name="Nelson D.R."/>
            <person name="Nelson C."/>
            <person name="Nieminen K."/>
            <person name="Nilsson O."/>
            <person name="Pereda V."/>
            <person name="Peter G."/>
            <person name="Philippe R."/>
            <person name="Pilate G."/>
            <person name="Poliakov A."/>
            <person name="Razumovskaya J."/>
            <person name="Richardson P."/>
            <person name="Rinaldi C."/>
            <person name="Ritland K."/>
            <person name="Rouze P."/>
            <person name="Ryaboy D."/>
            <person name="Schmutz J."/>
            <person name="Schrader J."/>
            <person name="Segerman B."/>
            <person name="Shin H."/>
            <person name="Siddiqui A."/>
            <person name="Sterky F."/>
            <person name="Terry A."/>
            <person name="Tsai C.J."/>
            <person name="Uberbacher E."/>
            <person name="Unneberg P."/>
            <person name="Vahala J."/>
            <person name="Wall K."/>
            <person name="Wessler S."/>
            <person name="Yang G."/>
            <person name="Yin T."/>
            <person name="Douglas C."/>
            <person name="Marra M."/>
            <person name="Sandberg G."/>
            <person name="Van de Peer Y."/>
            <person name="Rokhsar D."/>
        </authorList>
    </citation>
    <scope>NUCLEOTIDE SEQUENCE [LARGE SCALE GENOMIC DNA]</scope>
    <source>
        <strain evidence="4">cv. Nisqually</strain>
    </source>
</reference>
<dbReference type="CDD" id="cd23767">
    <property type="entry name" value="IQCD"/>
    <property type="match status" value="1"/>
</dbReference>
<dbReference type="EMBL" id="CM009305">
    <property type="protein sequence ID" value="PNS98755.1"/>
    <property type="molecule type" value="Genomic_DNA"/>
</dbReference>
<keyword evidence="2" id="KW-0175">Coiled coil</keyword>
<evidence type="ECO:0000256" key="2">
    <source>
        <dbReference type="SAM" id="Coils"/>
    </source>
</evidence>
<dbReference type="AlphaFoldDB" id="A0A2K1XD97"/>
<proteinExistence type="predicted"/>